<dbReference type="InterPro" id="IPR051313">
    <property type="entry name" value="Bact_iron-sidero_bind"/>
</dbReference>
<evidence type="ECO:0000256" key="6">
    <source>
        <dbReference type="SAM" id="SignalP"/>
    </source>
</evidence>
<dbReference type="FunFam" id="3.40.50.1980:FF:000003">
    <property type="entry name" value="Iron ABC transporter substrate-binding protein"/>
    <property type="match status" value="1"/>
</dbReference>
<feature type="domain" description="Fe/B12 periplasmic-binding" evidence="7">
    <location>
        <begin position="40"/>
        <end position="297"/>
    </location>
</feature>
<evidence type="ECO:0000256" key="4">
    <source>
        <dbReference type="ARBA" id="ARBA00022496"/>
    </source>
</evidence>
<keyword evidence="4" id="KW-0410">Iron transport</keyword>
<keyword evidence="4" id="KW-0408">Iron</keyword>
<evidence type="ECO:0000256" key="3">
    <source>
        <dbReference type="ARBA" id="ARBA00022448"/>
    </source>
</evidence>
<accession>A0A0J5P8N5</accession>
<organism evidence="8 9">
    <name type="scientific">Muribacter muris</name>
    <dbReference type="NCBI Taxonomy" id="67855"/>
    <lineage>
        <taxon>Bacteria</taxon>
        <taxon>Pseudomonadati</taxon>
        <taxon>Pseudomonadota</taxon>
        <taxon>Gammaproteobacteria</taxon>
        <taxon>Pasteurellales</taxon>
        <taxon>Pasteurellaceae</taxon>
        <taxon>Muribacter</taxon>
    </lineage>
</organism>
<feature type="chain" id="PRO_5005262754" evidence="6">
    <location>
        <begin position="23"/>
        <end position="297"/>
    </location>
</feature>
<keyword evidence="9" id="KW-1185">Reference proteome</keyword>
<evidence type="ECO:0000256" key="1">
    <source>
        <dbReference type="ARBA" id="ARBA00004196"/>
    </source>
</evidence>
<dbReference type="PROSITE" id="PS50983">
    <property type="entry name" value="FE_B12_PBP"/>
    <property type="match status" value="1"/>
</dbReference>
<evidence type="ECO:0000256" key="2">
    <source>
        <dbReference type="ARBA" id="ARBA00008814"/>
    </source>
</evidence>
<proteinExistence type="inferred from homology"/>
<gene>
    <name evidence="8" type="primary">fecB</name>
    <name evidence="8" type="ORF">RO21_02960</name>
</gene>
<dbReference type="Pfam" id="PF01497">
    <property type="entry name" value="Peripla_BP_2"/>
    <property type="match status" value="1"/>
</dbReference>
<protein>
    <submittedName>
        <fullName evidence="8">Iron-dicitrate transporter substrate-binding subunit</fullName>
    </submittedName>
</protein>
<evidence type="ECO:0000259" key="7">
    <source>
        <dbReference type="PROSITE" id="PS50983"/>
    </source>
</evidence>
<feature type="signal peptide" evidence="6">
    <location>
        <begin position="1"/>
        <end position="22"/>
    </location>
</feature>
<dbReference type="GO" id="GO:1901678">
    <property type="term" value="P:iron coordination entity transport"/>
    <property type="evidence" value="ECO:0007669"/>
    <property type="project" value="UniProtKB-ARBA"/>
</dbReference>
<comment type="subcellular location">
    <subcellularLocation>
        <location evidence="1">Cell envelope</location>
    </subcellularLocation>
</comment>
<keyword evidence="4" id="KW-0406">Ion transport</keyword>
<dbReference type="InterPro" id="IPR002491">
    <property type="entry name" value="ABC_transptr_periplasmic_BD"/>
</dbReference>
<dbReference type="Proteomes" id="UP000036270">
    <property type="component" value="Unassembled WGS sequence"/>
</dbReference>
<comment type="similarity">
    <text evidence="2">Belongs to the bacterial solute-binding protein 8 family.</text>
</comment>
<reference evidence="8 9" key="1">
    <citation type="submission" date="2014-12" db="EMBL/GenBank/DDBJ databases">
        <title>Reclassification of Actinobacillus muris as Muribacter muris.</title>
        <authorList>
            <person name="Christensen H."/>
            <person name="Nicklas W."/>
            <person name="Bisgaard M."/>
        </authorList>
    </citation>
    <scope>NUCLEOTIDE SEQUENCE [LARGE SCALE GENOMIC DNA]</scope>
    <source>
        <strain evidence="8 9">Ackerman80-443D</strain>
    </source>
</reference>
<comment type="caution">
    <text evidence="8">The sequence shown here is derived from an EMBL/GenBank/DDBJ whole genome shotgun (WGS) entry which is preliminary data.</text>
</comment>
<dbReference type="PANTHER" id="PTHR30532:SF29">
    <property type="entry name" value="FE(3+) DICITRATE-BINDING PERIPLASMIC PROTEIN"/>
    <property type="match status" value="1"/>
</dbReference>
<name>A0A0J5P8N5_9PAST</name>
<dbReference type="PANTHER" id="PTHR30532">
    <property type="entry name" value="IRON III DICITRATE-BINDING PERIPLASMIC PROTEIN"/>
    <property type="match status" value="1"/>
</dbReference>
<dbReference type="GO" id="GO:0030288">
    <property type="term" value="C:outer membrane-bounded periplasmic space"/>
    <property type="evidence" value="ECO:0007669"/>
    <property type="project" value="TreeGrafter"/>
</dbReference>
<dbReference type="NCBIfam" id="NF008501">
    <property type="entry name" value="PRK11411.1"/>
    <property type="match status" value="1"/>
</dbReference>
<dbReference type="AlphaFoldDB" id="A0A0J5P8N5"/>
<dbReference type="Gene3D" id="3.40.50.1980">
    <property type="entry name" value="Nitrogenase molybdenum iron protein domain"/>
    <property type="match status" value="2"/>
</dbReference>
<sequence>MSKLCQSLFAVAALIFSGFASAVTVKDQKGEFSLEHVPQRVVALEYSYVDALAQIGVSPVGVADDNEKTRILQQVRDKIQPWQSVGTRSQPSLEAISALKPDLIIADENRHSGVYEELKKIAPTVVFNSRNENYRENLETAQKIGDLLGKSEQMQARIAQHQQRISDIAKQLSKGYKTIIGISRETEFRLYNNESYAGGLVEALGLTMPKAPADNKPSALVGLEQVVAEKPELMIITHYRDESIAKKWQNEALWKLIPAVKQQRILTVDSNLWARARGIEAAELMAQQLQTFLADTK</sequence>
<dbReference type="RefSeq" id="WP_047976326.1">
    <property type="nucleotide sequence ID" value="NZ_JWIZ01000014.1"/>
</dbReference>
<dbReference type="EMBL" id="JWIZ01000014">
    <property type="protein sequence ID" value="KMK52110.1"/>
    <property type="molecule type" value="Genomic_DNA"/>
</dbReference>
<dbReference type="PATRIC" id="fig|67855.3.peg.363"/>
<keyword evidence="5 6" id="KW-0732">Signal</keyword>
<dbReference type="CDD" id="cd01146">
    <property type="entry name" value="FhuD"/>
    <property type="match status" value="1"/>
</dbReference>
<dbReference type="SUPFAM" id="SSF53807">
    <property type="entry name" value="Helical backbone' metal receptor"/>
    <property type="match status" value="1"/>
</dbReference>
<dbReference type="STRING" id="67855.RO21_02960"/>
<evidence type="ECO:0000313" key="8">
    <source>
        <dbReference type="EMBL" id="KMK52110.1"/>
    </source>
</evidence>
<evidence type="ECO:0000256" key="5">
    <source>
        <dbReference type="ARBA" id="ARBA00022729"/>
    </source>
</evidence>
<evidence type="ECO:0000313" key="9">
    <source>
        <dbReference type="Proteomes" id="UP000036270"/>
    </source>
</evidence>
<keyword evidence="3" id="KW-0813">Transport</keyword>